<evidence type="ECO:0000313" key="3">
    <source>
        <dbReference type="Proteomes" id="UP001595789"/>
    </source>
</evidence>
<accession>A0ABV8P9V1</accession>
<name>A0ABV8P9V1_9SPHI</name>
<dbReference type="EMBL" id="JBHSBW010000007">
    <property type="protein sequence ID" value="MFC4210965.1"/>
    <property type="molecule type" value="Genomic_DNA"/>
</dbReference>
<evidence type="ECO:0000256" key="1">
    <source>
        <dbReference type="SAM" id="MobiDB-lite"/>
    </source>
</evidence>
<dbReference type="Proteomes" id="UP001595789">
    <property type="component" value="Unassembled WGS sequence"/>
</dbReference>
<protein>
    <submittedName>
        <fullName evidence="2">DUF5712 family protein</fullName>
    </submittedName>
</protein>
<organism evidence="2 3">
    <name type="scientific">Pedobacter lithocola</name>
    <dbReference type="NCBI Taxonomy" id="1908239"/>
    <lineage>
        <taxon>Bacteria</taxon>
        <taxon>Pseudomonadati</taxon>
        <taxon>Bacteroidota</taxon>
        <taxon>Sphingobacteriia</taxon>
        <taxon>Sphingobacteriales</taxon>
        <taxon>Sphingobacteriaceae</taxon>
        <taxon>Pedobacter</taxon>
    </lineage>
</organism>
<keyword evidence="3" id="KW-1185">Reference proteome</keyword>
<proteinExistence type="predicted"/>
<reference evidence="3" key="1">
    <citation type="journal article" date="2019" name="Int. J. Syst. Evol. Microbiol.">
        <title>The Global Catalogue of Microorganisms (GCM) 10K type strain sequencing project: providing services to taxonomists for standard genome sequencing and annotation.</title>
        <authorList>
            <consortium name="The Broad Institute Genomics Platform"/>
            <consortium name="The Broad Institute Genome Sequencing Center for Infectious Disease"/>
            <person name="Wu L."/>
            <person name="Ma J."/>
        </authorList>
    </citation>
    <scope>NUCLEOTIDE SEQUENCE [LARGE SCALE GENOMIC DNA]</scope>
    <source>
        <strain evidence="3">CCM 8691</strain>
    </source>
</reference>
<gene>
    <name evidence="2" type="ORF">ACFOWA_07220</name>
</gene>
<feature type="region of interest" description="Disordered" evidence="1">
    <location>
        <begin position="292"/>
        <end position="312"/>
    </location>
</feature>
<sequence length="312" mass="36428">MYLNITDSEKGNNKGSSGQLVHYLDKENRLYKSEESSFWFNGSTSSIQSYDVKAKLDNNIAKLCRDDAKFFLLNISPSQKEINHLKELYGEDVEKQKLKEYAIKVMDEYAKNFKKENINSGNDLLWFGKLENHRFYSHKDKEVKSGQVKRGTVKPGDHMHIQVIVSRKDINNKIRLSPMNKSRGKNQEHSKKLGQFDRVAFKNSGERLFDEQFNFQRPISETFKYANTQAKGSLKEKLAMHSEINQNKIIQQEKYVEAKREVSHNYLKLPEPTDYLGLLLEKQDFDYLGAGLKKRKKRRKSRSQENEQGLSM</sequence>
<evidence type="ECO:0000313" key="2">
    <source>
        <dbReference type="EMBL" id="MFC4210965.1"/>
    </source>
</evidence>
<comment type="caution">
    <text evidence="2">The sequence shown here is derived from an EMBL/GenBank/DDBJ whole genome shotgun (WGS) entry which is preliminary data.</text>
</comment>
<dbReference type="RefSeq" id="WP_378983382.1">
    <property type="nucleotide sequence ID" value="NZ_JBHSBW010000007.1"/>
</dbReference>
<dbReference type="InterPro" id="IPR043766">
    <property type="entry name" value="BfmA-like"/>
</dbReference>
<dbReference type="Pfam" id="PF18976">
    <property type="entry name" value="DUF5712"/>
    <property type="match status" value="1"/>
</dbReference>
<feature type="compositionally biased region" description="Basic residues" evidence="1">
    <location>
        <begin position="292"/>
        <end position="301"/>
    </location>
</feature>